<dbReference type="EC" id="3.7.1.2" evidence="3 13"/>
<name>M2MVA9_BAUPA</name>
<dbReference type="RefSeq" id="XP_007677939.1">
    <property type="nucleotide sequence ID" value="XM_007679749.1"/>
</dbReference>
<evidence type="ECO:0000259" key="14">
    <source>
        <dbReference type="Pfam" id="PF01557"/>
    </source>
</evidence>
<protein>
    <recommendedName>
        <fullName evidence="3 13">Fumarylacetoacetase</fullName>
        <ecNumber evidence="3 13">3.7.1.2</ecNumber>
    </recommendedName>
    <alternativeName>
        <fullName evidence="13">Fumarylacetoacetate hydrolase</fullName>
    </alternativeName>
</protein>
<dbReference type="PANTHER" id="PTHR43069">
    <property type="entry name" value="FUMARYLACETOACETASE"/>
    <property type="match status" value="1"/>
</dbReference>
<evidence type="ECO:0000259" key="15">
    <source>
        <dbReference type="Pfam" id="PF09298"/>
    </source>
</evidence>
<dbReference type="InterPro" id="IPR005959">
    <property type="entry name" value="Fumarylacetoacetase"/>
</dbReference>
<feature type="binding site" evidence="11">
    <location>
        <position position="238"/>
    </location>
    <ligand>
        <name>substrate</name>
    </ligand>
</feature>
<gene>
    <name evidence="16" type="ORF">BAUCODRAFT_543794</name>
</gene>
<dbReference type="Pfam" id="PF09298">
    <property type="entry name" value="FAA_hydrolase_N"/>
    <property type="match status" value="1"/>
</dbReference>
<evidence type="ECO:0000256" key="13">
    <source>
        <dbReference type="RuleBase" id="RU366008"/>
    </source>
</evidence>
<evidence type="ECO:0000256" key="3">
    <source>
        <dbReference type="ARBA" id="ARBA00012094"/>
    </source>
</evidence>
<feature type="binding site" evidence="12">
    <location>
        <position position="231"/>
    </location>
    <ligand>
        <name>Ca(2+)</name>
        <dbReference type="ChEBI" id="CHEBI:29108"/>
    </ligand>
</feature>
<proteinExistence type="inferred from homology"/>
<dbReference type="STRING" id="717646.M2MVA9"/>
<feature type="domain" description="Fumarylacetoacetase-like C-terminal" evidence="14">
    <location>
        <begin position="126"/>
        <end position="417"/>
    </location>
</feature>
<dbReference type="eggNOG" id="KOG2843">
    <property type="taxonomic scope" value="Eukaryota"/>
</dbReference>
<evidence type="ECO:0000256" key="7">
    <source>
        <dbReference type="ARBA" id="ARBA00022842"/>
    </source>
</evidence>
<comment type="similarity">
    <text evidence="2 13">Belongs to the FAH family.</text>
</comment>
<comment type="pathway">
    <text evidence="1 13">Amino-acid degradation; L-phenylalanine degradation; acetoacetate and fumarate from L-phenylalanine: step 6/6.</text>
</comment>
<dbReference type="GeneID" id="19115338"/>
<dbReference type="HOGENOM" id="CLU_026207_2_0_1"/>
<keyword evidence="7 12" id="KW-0460">Magnesium</keyword>
<evidence type="ECO:0000256" key="6">
    <source>
        <dbReference type="ARBA" id="ARBA00022837"/>
    </source>
</evidence>
<comment type="catalytic activity">
    <reaction evidence="13">
        <text>4-fumarylacetoacetate + H2O = acetoacetate + fumarate + H(+)</text>
        <dbReference type="Rhea" id="RHEA:10244"/>
        <dbReference type="ChEBI" id="CHEBI:13705"/>
        <dbReference type="ChEBI" id="CHEBI:15377"/>
        <dbReference type="ChEBI" id="CHEBI:15378"/>
        <dbReference type="ChEBI" id="CHEBI:18034"/>
        <dbReference type="ChEBI" id="CHEBI:29806"/>
        <dbReference type="EC" id="3.7.1.2"/>
    </reaction>
</comment>
<dbReference type="InterPro" id="IPR011234">
    <property type="entry name" value="Fumarylacetoacetase-like_C"/>
</dbReference>
<evidence type="ECO:0000313" key="16">
    <source>
        <dbReference type="EMBL" id="EMC95503.1"/>
    </source>
</evidence>
<dbReference type="OMA" id="CIHELTA"/>
<dbReference type="Pfam" id="PF01557">
    <property type="entry name" value="FAA_hydrolase"/>
    <property type="match status" value="1"/>
</dbReference>
<feature type="active site" description="Proton acceptor" evidence="10">
    <location>
        <position position="135"/>
    </location>
</feature>
<evidence type="ECO:0000256" key="12">
    <source>
        <dbReference type="PIRSR" id="PIRSR605959-3"/>
    </source>
</evidence>
<dbReference type="KEGG" id="bcom:BAUCODRAFT_543794"/>
<evidence type="ECO:0000256" key="8">
    <source>
        <dbReference type="ARBA" id="ARBA00022878"/>
    </source>
</evidence>
<evidence type="ECO:0000256" key="11">
    <source>
        <dbReference type="PIRSR" id="PIRSR605959-2"/>
    </source>
</evidence>
<evidence type="ECO:0000256" key="4">
    <source>
        <dbReference type="ARBA" id="ARBA00022723"/>
    </source>
</evidence>
<keyword evidence="6 12" id="KW-0106">Calcium</keyword>
<feature type="binding site" evidence="12">
    <location>
        <position position="255"/>
    </location>
    <ligand>
        <name>Mg(2+)</name>
        <dbReference type="ChEBI" id="CHEBI:18420"/>
    </ligand>
</feature>
<keyword evidence="4 12" id="KW-0479">Metal-binding</keyword>
<reference evidence="16 17" key="1">
    <citation type="journal article" date="2012" name="PLoS Pathog.">
        <title>Diverse lifestyles and strategies of plant pathogenesis encoded in the genomes of eighteen Dothideomycetes fungi.</title>
        <authorList>
            <person name="Ohm R.A."/>
            <person name="Feau N."/>
            <person name="Henrissat B."/>
            <person name="Schoch C.L."/>
            <person name="Horwitz B.A."/>
            <person name="Barry K.W."/>
            <person name="Condon B.J."/>
            <person name="Copeland A.C."/>
            <person name="Dhillon B."/>
            <person name="Glaser F."/>
            <person name="Hesse C.N."/>
            <person name="Kosti I."/>
            <person name="LaButti K."/>
            <person name="Lindquist E.A."/>
            <person name="Lucas S."/>
            <person name="Salamov A.A."/>
            <person name="Bradshaw R.E."/>
            <person name="Ciuffetti L."/>
            <person name="Hamelin R.C."/>
            <person name="Kema G.H.J."/>
            <person name="Lawrence C."/>
            <person name="Scott J.A."/>
            <person name="Spatafora J.W."/>
            <person name="Turgeon B.G."/>
            <person name="de Wit P.J.G.M."/>
            <person name="Zhong S."/>
            <person name="Goodwin S.B."/>
            <person name="Grigoriev I.V."/>
        </authorList>
    </citation>
    <scope>NUCLEOTIDE SEQUENCE [LARGE SCALE GENOMIC DNA]</scope>
    <source>
        <strain evidence="16 17">UAMH 10762</strain>
    </source>
</reference>
<dbReference type="Proteomes" id="UP000011761">
    <property type="component" value="Unassembled WGS sequence"/>
</dbReference>
<feature type="binding site" evidence="12">
    <location>
        <position position="128"/>
    </location>
    <ligand>
        <name>Ca(2+)</name>
        <dbReference type="ChEBI" id="CHEBI:29108"/>
    </ligand>
</feature>
<keyword evidence="8 13" id="KW-0828">Tyrosine catabolism</keyword>
<feature type="binding site" evidence="12">
    <location>
        <position position="199"/>
    </location>
    <ligand>
        <name>Ca(2+)</name>
        <dbReference type="ChEBI" id="CHEBI:29108"/>
    </ligand>
</feature>
<dbReference type="GO" id="GO:0046872">
    <property type="term" value="F:metal ion binding"/>
    <property type="evidence" value="ECO:0007669"/>
    <property type="project" value="UniProtKB-UniRule"/>
</dbReference>
<dbReference type="PANTHER" id="PTHR43069:SF2">
    <property type="entry name" value="FUMARYLACETOACETASE"/>
    <property type="match status" value="1"/>
</dbReference>
<dbReference type="GO" id="GO:0004334">
    <property type="term" value="F:fumarylacetoacetase activity"/>
    <property type="evidence" value="ECO:0007669"/>
    <property type="project" value="UniProtKB-UniRule"/>
</dbReference>
<dbReference type="InterPro" id="IPR036462">
    <property type="entry name" value="Fumarylacetoacetase_N_sf"/>
</dbReference>
<evidence type="ECO:0000256" key="2">
    <source>
        <dbReference type="ARBA" id="ARBA00010211"/>
    </source>
</evidence>
<evidence type="ECO:0000256" key="9">
    <source>
        <dbReference type="ARBA" id="ARBA00023232"/>
    </source>
</evidence>
<evidence type="ECO:0000256" key="1">
    <source>
        <dbReference type="ARBA" id="ARBA00004782"/>
    </source>
</evidence>
<dbReference type="SUPFAM" id="SSF63433">
    <property type="entry name" value="Fumarylacetoacetate hydrolase, FAH, N-terminal domain"/>
    <property type="match status" value="1"/>
</dbReference>
<dbReference type="AlphaFoldDB" id="M2MVA9"/>
<dbReference type="GO" id="GO:0006559">
    <property type="term" value="P:L-phenylalanine catabolic process"/>
    <property type="evidence" value="ECO:0007669"/>
    <property type="project" value="UniProtKB-UniRule"/>
</dbReference>
<keyword evidence="17" id="KW-1185">Reference proteome</keyword>
<feature type="binding site" evidence="12">
    <location>
        <position position="251"/>
    </location>
    <ligand>
        <name>Mg(2+)</name>
        <dbReference type="ChEBI" id="CHEBI:18420"/>
    </ligand>
</feature>
<dbReference type="Gene3D" id="3.90.850.10">
    <property type="entry name" value="Fumarylacetoacetase-like, C-terminal domain"/>
    <property type="match status" value="1"/>
</dbReference>
<dbReference type="InterPro" id="IPR036663">
    <property type="entry name" value="Fumarylacetoacetase_C_sf"/>
</dbReference>
<feature type="domain" description="Fumarylacetoacetase N-terminal" evidence="15">
    <location>
        <begin position="17"/>
        <end position="120"/>
    </location>
</feature>
<dbReference type="Gene3D" id="2.30.30.230">
    <property type="entry name" value="Fumarylacetoacetase, N-terminal domain"/>
    <property type="match status" value="1"/>
</dbReference>
<dbReference type="EMBL" id="KB445557">
    <property type="protein sequence ID" value="EMC95503.1"/>
    <property type="molecule type" value="Genomic_DNA"/>
</dbReference>
<comment type="cofactor">
    <cofactor evidence="13">
        <name>Mg(2+)</name>
        <dbReference type="ChEBI" id="CHEBI:18420"/>
    </cofactor>
    <cofactor evidence="13">
        <name>Ca(2+)</name>
        <dbReference type="ChEBI" id="CHEBI:29108"/>
    </cofactor>
</comment>
<keyword evidence="9 13" id="KW-0585">Phenylalanine catabolism</keyword>
<evidence type="ECO:0000256" key="10">
    <source>
        <dbReference type="PIRSR" id="PIRSR605959-1"/>
    </source>
</evidence>
<organism evidence="16 17">
    <name type="scientific">Baudoinia panamericana (strain UAMH 10762)</name>
    <name type="common">Angels' share fungus</name>
    <name type="synonym">Baudoinia compniacensis (strain UAMH 10762)</name>
    <dbReference type="NCBI Taxonomy" id="717646"/>
    <lineage>
        <taxon>Eukaryota</taxon>
        <taxon>Fungi</taxon>
        <taxon>Dikarya</taxon>
        <taxon>Ascomycota</taxon>
        <taxon>Pezizomycotina</taxon>
        <taxon>Dothideomycetes</taxon>
        <taxon>Dothideomycetidae</taxon>
        <taxon>Mycosphaerellales</taxon>
        <taxon>Teratosphaeriaceae</taxon>
        <taxon>Baudoinia</taxon>
    </lineage>
</organism>
<accession>M2MVA9</accession>
<dbReference type="GO" id="GO:0006572">
    <property type="term" value="P:L-tyrosine catabolic process"/>
    <property type="evidence" value="ECO:0007669"/>
    <property type="project" value="UniProtKB-UniRule"/>
</dbReference>
<dbReference type="SUPFAM" id="SSF56529">
    <property type="entry name" value="FAH"/>
    <property type="match status" value="1"/>
</dbReference>
<evidence type="ECO:0000313" key="17">
    <source>
        <dbReference type="Proteomes" id="UP000011761"/>
    </source>
</evidence>
<dbReference type="InterPro" id="IPR015377">
    <property type="entry name" value="Fumarylacetoacetase_N"/>
</dbReference>
<sequence length="421" mass="45682">MPSFPIATAADCPFPIENIPFGVFSTDGESPRAATIVGSHILDLAFLEAQGLFKAVLKTTTAVFAQPTLNAFARQPQDKRAAVRQVVIDLLSNGASPLFANSQINAAAFHDSDKVHLHLPMDIPEFTDFSCFEEHVGNACKMSGMPMLKNFYHSPIAYNGRVSSMVPSGTSIHRPKGMYKDESGQPKLLPSMQLDYELELGILISNPVPYGQTITADQAHNHIFGYSIINDWSARDIQSYESIPAGPFNSKSFATSMAPWVIVPEALQWAKAAPLNQKDGEVQPHLRHESLADTIYDIDFNAYLGRAGAAPQKVSTTNLKHSYFSLGQMLCHRASSGCGLRTAELVATGTISSPENEWIDKSVGHNASLWELSWNGSKEVPVVGGQFIGDNDTVVFDGWATGKNGKRIGFGSLETKVLPAV</sequence>
<feature type="binding site" evidence="11">
    <location>
        <position position="350"/>
    </location>
    <ligand>
        <name>substrate</name>
    </ligand>
</feature>
<keyword evidence="5 13" id="KW-0378">Hydrolase</keyword>
<dbReference type="OrthoDB" id="9971669at2759"/>
<dbReference type="UniPathway" id="UPA00139">
    <property type="reaction ID" value="UER00341"/>
</dbReference>
<evidence type="ECO:0000256" key="5">
    <source>
        <dbReference type="ARBA" id="ARBA00022801"/>
    </source>
</evidence>
<dbReference type="GO" id="GO:1902000">
    <property type="term" value="P:homogentisate catabolic process"/>
    <property type="evidence" value="ECO:0007669"/>
    <property type="project" value="TreeGrafter"/>
</dbReference>
<feature type="binding site" evidence="12">
    <location>
        <position position="231"/>
    </location>
    <ligand>
        <name>Mg(2+)</name>
        <dbReference type="ChEBI" id="CHEBI:18420"/>
    </ligand>
</feature>
<feature type="binding site" evidence="12">
    <location>
        <position position="197"/>
    </location>
    <ligand>
        <name>Ca(2+)</name>
        <dbReference type="ChEBI" id="CHEBI:29108"/>
    </ligand>
</feature>